<dbReference type="Pfam" id="PF08205">
    <property type="entry name" value="C2-set_2"/>
    <property type="match status" value="1"/>
</dbReference>
<dbReference type="InterPro" id="IPR003598">
    <property type="entry name" value="Ig_sub2"/>
</dbReference>
<evidence type="ECO:0000256" key="5">
    <source>
        <dbReference type="ARBA" id="ARBA00022737"/>
    </source>
</evidence>
<keyword evidence="5" id="KW-0677">Repeat</keyword>
<organism evidence="13 14">
    <name type="scientific">Junco hyemalis</name>
    <name type="common">Dark-eyed junco</name>
    <dbReference type="NCBI Taxonomy" id="40217"/>
    <lineage>
        <taxon>Eukaryota</taxon>
        <taxon>Metazoa</taxon>
        <taxon>Chordata</taxon>
        <taxon>Craniata</taxon>
        <taxon>Vertebrata</taxon>
        <taxon>Euteleostomi</taxon>
        <taxon>Archelosauria</taxon>
        <taxon>Archosauria</taxon>
        <taxon>Dinosauria</taxon>
        <taxon>Saurischia</taxon>
        <taxon>Theropoda</taxon>
        <taxon>Coelurosauria</taxon>
        <taxon>Aves</taxon>
        <taxon>Neognathae</taxon>
        <taxon>Neoaves</taxon>
        <taxon>Telluraves</taxon>
        <taxon>Australaves</taxon>
        <taxon>Passeriformes</taxon>
        <taxon>Passerellidae</taxon>
        <taxon>Junco</taxon>
    </lineage>
</organism>
<dbReference type="InterPro" id="IPR003599">
    <property type="entry name" value="Ig_sub"/>
</dbReference>
<dbReference type="CDD" id="cd05884">
    <property type="entry name" value="IgI_2_Necl-3"/>
    <property type="match status" value="1"/>
</dbReference>
<dbReference type="InterPro" id="IPR007110">
    <property type="entry name" value="Ig-like_dom"/>
</dbReference>
<evidence type="ECO:0000256" key="2">
    <source>
        <dbReference type="ARBA" id="ARBA00007810"/>
    </source>
</evidence>
<dbReference type="InterPro" id="IPR036179">
    <property type="entry name" value="Ig-like_dom_sf"/>
</dbReference>
<evidence type="ECO:0000256" key="1">
    <source>
        <dbReference type="ARBA" id="ARBA00004479"/>
    </source>
</evidence>
<proteinExistence type="inferred from homology"/>
<keyword evidence="8" id="KW-1015">Disulfide bond</keyword>
<feature type="transmembrane region" description="Helical" evidence="10">
    <location>
        <begin position="341"/>
        <end position="361"/>
    </location>
</feature>
<keyword evidence="3 10" id="KW-0812">Transmembrane</keyword>
<name>A0A8C5IMC1_JUNHY</name>
<evidence type="ECO:0000259" key="12">
    <source>
        <dbReference type="PROSITE" id="PS50835"/>
    </source>
</evidence>
<keyword evidence="4 11" id="KW-0732">Signal</keyword>
<feature type="domain" description="Ig-like" evidence="12">
    <location>
        <begin position="200"/>
        <end position="285"/>
    </location>
</feature>
<dbReference type="PANTHER" id="PTHR45889:SF1">
    <property type="entry name" value="CELL ADHESION MOLECULE 2"/>
    <property type="match status" value="1"/>
</dbReference>
<dbReference type="InterPro" id="IPR003585">
    <property type="entry name" value="Neurexin-like"/>
</dbReference>
<dbReference type="Pfam" id="PF13927">
    <property type="entry name" value="Ig_3"/>
    <property type="match status" value="1"/>
</dbReference>
<keyword evidence="6 10" id="KW-1133">Transmembrane helix</keyword>
<dbReference type="OMA" id="CEVFHET"/>
<dbReference type="FunFam" id="2.60.40.10:FF:000032">
    <property type="entry name" value="palladin isoform X1"/>
    <property type="match status" value="1"/>
</dbReference>
<dbReference type="InterPro" id="IPR013162">
    <property type="entry name" value="CD80_C2-set"/>
</dbReference>
<dbReference type="PROSITE" id="PS50835">
    <property type="entry name" value="IG_LIKE"/>
    <property type="match status" value="2"/>
</dbReference>
<dbReference type="GO" id="GO:0032809">
    <property type="term" value="C:neuronal cell body membrane"/>
    <property type="evidence" value="ECO:0007669"/>
    <property type="project" value="TreeGrafter"/>
</dbReference>
<keyword evidence="7 10" id="KW-0472">Membrane</keyword>
<keyword evidence="14" id="KW-1185">Reference proteome</keyword>
<evidence type="ECO:0000256" key="3">
    <source>
        <dbReference type="ARBA" id="ARBA00022692"/>
    </source>
</evidence>
<dbReference type="SMART" id="SM00294">
    <property type="entry name" value="4.1m"/>
    <property type="match status" value="1"/>
</dbReference>
<sequence>IFSFFFLLFSSFLHPFPPSSGSQGQFPLTQNVTVVEGGTANLTCRVDQNDNTSLQWSNPAQQTLYFDDKKGKLFPELIPLHSDAIRDILLVCLLGVPEKPQITGFTSPVMEGERMQLTCKTSGSKPAADIRWFKNDKEVKDVKYVKEEDSARKTFTVSSTLDFLADRSDDGAVVSCRVDHESLNSTPQIAMQVLEIHYTPLVKIISSNSWPEEGQSIILTCESKGKPVPEPVLWTKDGGELPDPERMVVNGRVLSISFLNKTDNGTYRCEAKNPIGRNSTEYVLIVHDVFNTLLPTTVIPSLTTATVTTNVALTASTTTSATATSIRDPNALAGQTGPDHALIGGIVAVVVFVTLCSIILLGRYLARHKGTYLTNEAKGAEDAPDADTAIINAEGSQVNAEEKKEYFI</sequence>
<evidence type="ECO:0000256" key="4">
    <source>
        <dbReference type="ARBA" id="ARBA00022729"/>
    </source>
</evidence>
<evidence type="ECO:0000256" key="11">
    <source>
        <dbReference type="SAM" id="SignalP"/>
    </source>
</evidence>
<evidence type="ECO:0000256" key="7">
    <source>
        <dbReference type="ARBA" id="ARBA00023136"/>
    </source>
</evidence>
<evidence type="ECO:0000313" key="14">
    <source>
        <dbReference type="Proteomes" id="UP000694408"/>
    </source>
</evidence>
<evidence type="ECO:0000313" key="13">
    <source>
        <dbReference type="Ensembl" id="ENSJHYP00000005965.1"/>
    </source>
</evidence>
<dbReference type="InterPro" id="IPR013783">
    <property type="entry name" value="Ig-like_fold"/>
</dbReference>
<dbReference type="AlphaFoldDB" id="A0A8C5IMC1"/>
<dbReference type="PANTHER" id="PTHR45889">
    <property type="entry name" value="IG-LIKE DOMAIN-CONTAINING PROTEIN"/>
    <property type="match status" value="1"/>
</dbReference>
<evidence type="ECO:0000256" key="10">
    <source>
        <dbReference type="SAM" id="Phobius"/>
    </source>
</evidence>
<comment type="subcellular location">
    <subcellularLocation>
        <location evidence="1">Membrane</location>
        <topology evidence="1">Single-pass type I membrane protein</topology>
    </subcellularLocation>
</comment>
<feature type="signal peptide" evidence="11">
    <location>
        <begin position="1"/>
        <end position="21"/>
    </location>
</feature>
<dbReference type="Proteomes" id="UP000694408">
    <property type="component" value="Unplaced"/>
</dbReference>
<dbReference type="Ensembl" id="ENSJHYT00000007294.1">
    <property type="protein sequence ID" value="ENSJHYP00000005965.1"/>
    <property type="gene ID" value="ENSJHYG00000004823.1"/>
</dbReference>
<reference evidence="13" key="1">
    <citation type="submission" date="2025-08" db="UniProtKB">
        <authorList>
            <consortium name="Ensembl"/>
        </authorList>
    </citation>
    <scope>IDENTIFICATION</scope>
</reference>
<dbReference type="GO" id="GO:0007156">
    <property type="term" value="P:homophilic cell adhesion via plasma membrane adhesion molecules"/>
    <property type="evidence" value="ECO:0007669"/>
    <property type="project" value="TreeGrafter"/>
</dbReference>
<evidence type="ECO:0000256" key="9">
    <source>
        <dbReference type="ARBA" id="ARBA00023319"/>
    </source>
</evidence>
<evidence type="ECO:0000256" key="6">
    <source>
        <dbReference type="ARBA" id="ARBA00022989"/>
    </source>
</evidence>
<dbReference type="SMART" id="SM00408">
    <property type="entry name" value="IGc2"/>
    <property type="match status" value="2"/>
</dbReference>
<dbReference type="Gene3D" id="2.60.40.10">
    <property type="entry name" value="Immunoglobulins"/>
    <property type="match status" value="3"/>
</dbReference>
<keyword evidence="9" id="KW-0393">Immunoglobulin domain</keyword>
<evidence type="ECO:0000256" key="8">
    <source>
        <dbReference type="ARBA" id="ARBA00023157"/>
    </source>
</evidence>
<comment type="similarity">
    <text evidence="2">Belongs to the nectin family.</text>
</comment>
<dbReference type="SMART" id="SM00409">
    <property type="entry name" value="IG"/>
    <property type="match status" value="2"/>
</dbReference>
<accession>A0A8C5IMC1</accession>
<dbReference type="SUPFAM" id="SSF48726">
    <property type="entry name" value="Immunoglobulin"/>
    <property type="match status" value="2"/>
</dbReference>
<feature type="chain" id="PRO_5034797708" evidence="11">
    <location>
        <begin position="22"/>
        <end position="408"/>
    </location>
</feature>
<reference evidence="13" key="2">
    <citation type="submission" date="2025-09" db="UniProtKB">
        <authorList>
            <consortium name="Ensembl"/>
        </authorList>
    </citation>
    <scope>IDENTIFICATION</scope>
</reference>
<protein>
    <submittedName>
        <fullName evidence="13">Cell adhesion molecule 2</fullName>
    </submittedName>
</protein>
<feature type="domain" description="Ig-like" evidence="12">
    <location>
        <begin position="100"/>
        <end position="192"/>
    </location>
</feature>